<sequence>MGKAIVITSGKGGVGKTTSSANIGIALAMMGKRVCLIDLDIGLRNLDVVLGLDNRVMYDIVDVADGRAKLVQALVKDKRFDDLLYLLPAAQNTDKNAVNQEQVKDIVDELKPDFDYVFIDCPAGIEQGFINAVSGADGAIVVTTPEISAVRDADRVIGLLEQHPLKESPKLIINRIRTSLMQDDSYMDVDEITTHLGIDLLGVIIDDDKVISTSNIGKSIVMDPENPTAQGYRNVARRLEGETVPLMNIHNSAKKDGFWSKLTHLFSHKK</sequence>
<dbReference type="AlphaFoldDB" id="A0A9Q8MTY5"/>
<comment type="similarity">
    <text evidence="1">Belongs to the ParA family. MinD subfamily.</text>
</comment>
<dbReference type="CDD" id="cd02036">
    <property type="entry name" value="MinD"/>
    <property type="match status" value="1"/>
</dbReference>
<comment type="caution">
    <text evidence="12">The sequence shown here is derived from an EMBL/GenBank/DDBJ whole genome shotgun (WGS) entry which is preliminary data.</text>
</comment>
<dbReference type="InterPro" id="IPR025501">
    <property type="entry name" value="MinD_FleN"/>
</dbReference>
<dbReference type="PANTHER" id="PTHR43384">
    <property type="entry name" value="SEPTUM SITE-DETERMINING PROTEIN MIND HOMOLOG, CHLOROPLASTIC-RELATED"/>
    <property type="match status" value="1"/>
</dbReference>
<evidence type="ECO:0000259" key="11">
    <source>
        <dbReference type="Pfam" id="PF13614"/>
    </source>
</evidence>
<dbReference type="Gene3D" id="3.40.50.300">
    <property type="entry name" value="P-loop containing nucleotide triphosphate hydrolases"/>
    <property type="match status" value="1"/>
</dbReference>
<protein>
    <recommendedName>
        <fullName evidence="2">Septum site-determining protein MinD</fullName>
    </recommendedName>
    <alternativeName>
        <fullName evidence="9">Cell division inhibitor MinD</fullName>
    </alternativeName>
</protein>
<evidence type="ECO:0000256" key="2">
    <source>
        <dbReference type="ARBA" id="ARBA00016887"/>
    </source>
</evidence>
<comment type="function">
    <text evidence="8">ATPase required for the correct placement of the division site. Cell division inhibitors MinC and MinD act in concert to form an inhibitor capable of blocking formation of the polar Z ring septums. Rapidly oscillates between the poles of the cell to destabilize FtsZ filaments that have formed before they mature into polar Z rings.</text>
</comment>
<dbReference type="GO" id="GO:0009898">
    <property type="term" value="C:cytoplasmic side of plasma membrane"/>
    <property type="evidence" value="ECO:0007669"/>
    <property type="project" value="TreeGrafter"/>
</dbReference>
<dbReference type="GO" id="GO:0005524">
    <property type="term" value="F:ATP binding"/>
    <property type="evidence" value="ECO:0007669"/>
    <property type="project" value="UniProtKB-KW"/>
</dbReference>
<dbReference type="GO" id="GO:0016887">
    <property type="term" value="F:ATP hydrolysis activity"/>
    <property type="evidence" value="ECO:0007669"/>
    <property type="project" value="InterPro"/>
</dbReference>
<evidence type="ECO:0000256" key="7">
    <source>
        <dbReference type="ARBA" id="ARBA00023306"/>
    </source>
</evidence>
<dbReference type="GO" id="GO:0000917">
    <property type="term" value="P:division septum assembly"/>
    <property type="evidence" value="ECO:0007669"/>
    <property type="project" value="UniProtKB-KW"/>
</dbReference>
<keyword evidence="6" id="KW-0717">Septation</keyword>
<dbReference type="NCBIfam" id="TIGR01968">
    <property type="entry name" value="minD_bact"/>
    <property type="match status" value="1"/>
</dbReference>
<dbReference type="EMBL" id="QUBG01000005">
    <property type="protein sequence ID" value="TPR43488.1"/>
    <property type="molecule type" value="Genomic_DNA"/>
</dbReference>
<name>A0A9Q8MTY5_9LACO</name>
<dbReference type="InterPro" id="IPR050625">
    <property type="entry name" value="ParA/MinD_ATPase"/>
</dbReference>
<evidence type="ECO:0000313" key="12">
    <source>
        <dbReference type="EMBL" id="TPR43488.1"/>
    </source>
</evidence>
<evidence type="ECO:0000313" key="13">
    <source>
        <dbReference type="Proteomes" id="UP000784700"/>
    </source>
</evidence>
<organism evidence="12 13">
    <name type="scientific">Apilactobacillus micheneri</name>
    <dbReference type="NCBI Taxonomy" id="1899430"/>
    <lineage>
        <taxon>Bacteria</taxon>
        <taxon>Bacillati</taxon>
        <taxon>Bacillota</taxon>
        <taxon>Bacilli</taxon>
        <taxon>Lactobacillales</taxon>
        <taxon>Lactobacillaceae</taxon>
        <taxon>Apilactobacillus</taxon>
    </lineage>
</organism>
<evidence type="ECO:0000256" key="4">
    <source>
        <dbReference type="ARBA" id="ARBA00022741"/>
    </source>
</evidence>
<keyword evidence="5 10" id="KW-0067">ATP-binding</keyword>
<dbReference type="PANTHER" id="PTHR43384:SF6">
    <property type="entry name" value="SEPTUM SITE-DETERMINING PROTEIN MIND HOMOLOG, CHLOROPLASTIC"/>
    <property type="match status" value="1"/>
</dbReference>
<reference evidence="12" key="1">
    <citation type="submission" date="2018-08" db="EMBL/GenBank/DDBJ databases">
        <title>Comparative genomics of wild bee and flower associated Lactobacillus reveals potential adaptation to the bee host.</title>
        <authorList>
            <person name="Vuong H.Q."/>
            <person name="Mcfrederick Q.S."/>
        </authorList>
    </citation>
    <scope>NUCLEOTIDE SEQUENCE</scope>
    <source>
        <strain evidence="12">HV_63</strain>
    </source>
</reference>
<evidence type="ECO:0000256" key="5">
    <source>
        <dbReference type="ARBA" id="ARBA00022840"/>
    </source>
</evidence>
<accession>A0A9Q8MTY5</accession>
<evidence type="ECO:0000256" key="6">
    <source>
        <dbReference type="ARBA" id="ARBA00023210"/>
    </source>
</evidence>
<dbReference type="SUPFAM" id="SSF52540">
    <property type="entry name" value="P-loop containing nucleoside triphosphate hydrolases"/>
    <property type="match status" value="1"/>
</dbReference>
<gene>
    <name evidence="12" type="primary">minD</name>
    <name evidence="12" type="ORF">DY130_05595</name>
</gene>
<evidence type="ECO:0000256" key="1">
    <source>
        <dbReference type="ARBA" id="ARBA00010257"/>
    </source>
</evidence>
<dbReference type="GeneID" id="58108604"/>
<dbReference type="InterPro" id="IPR027417">
    <property type="entry name" value="P-loop_NTPase"/>
</dbReference>
<evidence type="ECO:0000256" key="9">
    <source>
        <dbReference type="ARBA" id="ARBA00032845"/>
    </source>
</evidence>
<evidence type="ECO:0000256" key="8">
    <source>
        <dbReference type="ARBA" id="ARBA00025436"/>
    </source>
</evidence>
<dbReference type="FunFam" id="3.40.50.300:FF:000068">
    <property type="entry name" value="Site-determining protein"/>
    <property type="match status" value="1"/>
</dbReference>
<keyword evidence="4 10" id="KW-0547">Nucleotide-binding</keyword>
<proteinExistence type="inferred from homology"/>
<dbReference type="Pfam" id="PF13614">
    <property type="entry name" value="AAA_31"/>
    <property type="match status" value="1"/>
</dbReference>
<keyword evidence="3" id="KW-0132">Cell division</keyword>
<feature type="domain" description="AAA" evidence="11">
    <location>
        <begin position="3"/>
        <end position="160"/>
    </location>
</feature>
<dbReference type="PIRSF" id="PIRSF003092">
    <property type="entry name" value="MinD"/>
    <property type="match status" value="1"/>
</dbReference>
<dbReference type="InterPro" id="IPR025669">
    <property type="entry name" value="AAA_dom"/>
</dbReference>
<dbReference type="GO" id="GO:0005829">
    <property type="term" value="C:cytosol"/>
    <property type="evidence" value="ECO:0007669"/>
    <property type="project" value="TreeGrafter"/>
</dbReference>
<keyword evidence="7" id="KW-0131">Cell cycle</keyword>
<dbReference type="GO" id="GO:0051782">
    <property type="term" value="P:negative regulation of cell division"/>
    <property type="evidence" value="ECO:0007669"/>
    <property type="project" value="TreeGrafter"/>
</dbReference>
<dbReference type="InterPro" id="IPR010223">
    <property type="entry name" value="MinD"/>
</dbReference>
<dbReference type="RefSeq" id="WP_140924331.1">
    <property type="nucleotide sequence ID" value="NZ_QUBF01000005.1"/>
</dbReference>
<feature type="binding site" evidence="10">
    <location>
        <begin position="11"/>
        <end position="18"/>
    </location>
    <ligand>
        <name>ATP</name>
        <dbReference type="ChEBI" id="CHEBI:30616"/>
    </ligand>
</feature>
<evidence type="ECO:0000256" key="10">
    <source>
        <dbReference type="PIRSR" id="PIRSR003092-1"/>
    </source>
</evidence>
<dbReference type="Proteomes" id="UP000784700">
    <property type="component" value="Unassembled WGS sequence"/>
</dbReference>
<evidence type="ECO:0000256" key="3">
    <source>
        <dbReference type="ARBA" id="ARBA00022618"/>
    </source>
</evidence>